<dbReference type="InterPro" id="IPR015221">
    <property type="entry name" value="Urm1"/>
</dbReference>
<dbReference type="GO" id="GO:0005737">
    <property type="term" value="C:cytoplasm"/>
    <property type="evidence" value="ECO:0007669"/>
    <property type="project" value="InterPro"/>
</dbReference>
<name>A0A2U9IME7_9CREN</name>
<evidence type="ECO:0000256" key="4">
    <source>
        <dbReference type="ARBA" id="ARBA00022786"/>
    </source>
</evidence>
<reference evidence="5 6" key="1">
    <citation type="submission" date="2018-05" db="EMBL/GenBank/DDBJ databases">
        <title>Complete Genome Sequences of Extremely Thermoacidophilic, Metal-Mobilizing Type-Strain Members of the Archaeal Family Sulfolobaceae: Acidianus brierleyi DSM-1651T, Acidianus sulfidivorans DSM-18786T, Metallosphaera hakonensis DSM-7519T, and Metallosphaera prunae DSM-10039T.</title>
        <authorList>
            <person name="Counts J.A."/>
            <person name="Kelly R.M."/>
        </authorList>
    </citation>
    <scope>NUCLEOTIDE SEQUENCE [LARGE SCALE GENOMIC DNA]</scope>
    <source>
        <strain evidence="5 6">JP7</strain>
    </source>
</reference>
<keyword evidence="4" id="KW-0833">Ubl conjugation pathway</keyword>
<evidence type="ECO:0000313" key="6">
    <source>
        <dbReference type="Proteomes" id="UP000248410"/>
    </source>
</evidence>
<dbReference type="InterPro" id="IPR016155">
    <property type="entry name" value="Mopterin_synth/thiamin_S_b"/>
</dbReference>
<dbReference type="GeneID" id="36837600"/>
<proteinExistence type="predicted"/>
<evidence type="ECO:0000256" key="2">
    <source>
        <dbReference type="ARBA" id="ARBA00022499"/>
    </source>
</evidence>
<dbReference type="GO" id="GO:0034227">
    <property type="term" value="P:tRNA thio-modification"/>
    <property type="evidence" value="ECO:0007669"/>
    <property type="project" value="InterPro"/>
</dbReference>
<dbReference type="Pfam" id="PF09138">
    <property type="entry name" value="Urm1"/>
    <property type="match status" value="1"/>
</dbReference>
<dbReference type="KEGG" id="asul:DFR86_06485"/>
<accession>A0A2U9IME7</accession>
<gene>
    <name evidence="5" type="ORF">DFR86_06485</name>
</gene>
<dbReference type="InterPro" id="IPR012675">
    <property type="entry name" value="Beta-grasp_dom_sf"/>
</dbReference>
<keyword evidence="1" id="KW-0963">Cytoplasm</keyword>
<evidence type="ECO:0000313" key="5">
    <source>
        <dbReference type="EMBL" id="AWR97239.1"/>
    </source>
</evidence>
<dbReference type="Proteomes" id="UP000248410">
    <property type="component" value="Chromosome"/>
</dbReference>
<sequence>MSKVILLGPLSQVFGFREKEIQGDNLIDILHDVDCGRQILLDGNKIKSGFIVLIDGVDWRLHGNLVKNDSIISIIPVNHGG</sequence>
<keyword evidence="2" id="KW-1017">Isopeptide bond</keyword>
<dbReference type="RefSeq" id="WP_110380129.1">
    <property type="nucleotide sequence ID" value="NZ_CP029288.2"/>
</dbReference>
<evidence type="ECO:0000256" key="1">
    <source>
        <dbReference type="ARBA" id="ARBA00022490"/>
    </source>
</evidence>
<protein>
    <submittedName>
        <fullName evidence="5">Ubiquitin</fullName>
    </submittedName>
</protein>
<keyword evidence="6" id="KW-1185">Reference proteome</keyword>
<dbReference type="Gene3D" id="3.10.20.30">
    <property type="match status" value="1"/>
</dbReference>
<keyword evidence="3" id="KW-0819">tRNA processing</keyword>
<organism evidence="5 6">
    <name type="scientific">Acidianus sulfidivorans JP7</name>
    <dbReference type="NCBI Taxonomy" id="619593"/>
    <lineage>
        <taxon>Archaea</taxon>
        <taxon>Thermoproteota</taxon>
        <taxon>Thermoprotei</taxon>
        <taxon>Sulfolobales</taxon>
        <taxon>Sulfolobaceae</taxon>
        <taxon>Acidianus</taxon>
    </lineage>
</organism>
<dbReference type="SUPFAM" id="SSF54285">
    <property type="entry name" value="MoaD/ThiS"/>
    <property type="match status" value="1"/>
</dbReference>
<dbReference type="OrthoDB" id="36811at2157"/>
<evidence type="ECO:0000256" key="3">
    <source>
        <dbReference type="ARBA" id="ARBA00022694"/>
    </source>
</evidence>
<dbReference type="AlphaFoldDB" id="A0A2U9IME7"/>
<dbReference type="EMBL" id="CP029288">
    <property type="protein sequence ID" value="AWR97239.1"/>
    <property type="molecule type" value="Genomic_DNA"/>
</dbReference>